<dbReference type="KEGG" id="acm:AciX9_3732"/>
<proteinExistence type="predicted"/>
<dbReference type="AlphaFoldDB" id="E8WVX4"/>
<accession>E8WVX4</accession>
<evidence type="ECO:0000313" key="1">
    <source>
        <dbReference type="EMBL" id="ADW70733.1"/>
    </source>
</evidence>
<protein>
    <recommendedName>
        <fullName evidence="3">GxxExxY protein</fullName>
    </recommendedName>
</protein>
<name>E8WVX4_GRATM</name>
<dbReference type="RefSeq" id="WP_013582042.1">
    <property type="nucleotide sequence ID" value="NC_015064.1"/>
</dbReference>
<dbReference type="EMBL" id="CP002480">
    <property type="protein sequence ID" value="ADW70733.1"/>
    <property type="molecule type" value="Genomic_DNA"/>
</dbReference>
<gene>
    <name evidence="1" type="ordered locus">AciX9_3732</name>
</gene>
<sequence length="144" mass="16095">MTLSPEHNGRFQGASADITERIIGIFYDVFNELGYGFLESVYKEAMRVALLDAGLSAQAEANIPVYFRGAVVGIFKADLIVEQQVILELKTAEVISKAHEGQLTHHLMSSNIEVGLILNFGESPKFRRILLTNDRKKNTKKKDQ</sequence>
<dbReference type="STRING" id="1198114.AciX9_3732"/>
<dbReference type="NCBIfam" id="TIGR04256">
    <property type="entry name" value="GxxExxY"/>
    <property type="match status" value="1"/>
</dbReference>
<dbReference type="Pfam" id="PF13366">
    <property type="entry name" value="PDDEXK_3"/>
    <property type="match status" value="1"/>
</dbReference>
<dbReference type="PaxDb" id="1198114-AciX9_3732"/>
<dbReference type="OrthoDB" id="9806869at2"/>
<evidence type="ECO:0008006" key="3">
    <source>
        <dbReference type="Google" id="ProtNLM"/>
    </source>
</evidence>
<evidence type="ECO:0000313" key="2">
    <source>
        <dbReference type="Proteomes" id="UP000000343"/>
    </source>
</evidence>
<dbReference type="eggNOG" id="COG0614">
    <property type="taxonomic scope" value="Bacteria"/>
</dbReference>
<dbReference type="HOGENOM" id="CLU_134960_0_1_0"/>
<dbReference type="InterPro" id="IPR026350">
    <property type="entry name" value="GxxExxY"/>
</dbReference>
<dbReference type="Proteomes" id="UP000000343">
    <property type="component" value="Chromosome"/>
</dbReference>
<organism evidence="2">
    <name type="scientific">Granulicella tundricola (strain ATCC BAA-1859 / DSM 23138 / MP5ACTX9)</name>
    <dbReference type="NCBI Taxonomy" id="1198114"/>
    <lineage>
        <taxon>Bacteria</taxon>
        <taxon>Pseudomonadati</taxon>
        <taxon>Acidobacteriota</taxon>
        <taxon>Terriglobia</taxon>
        <taxon>Terriglobales</taxon>
        <taxon>Acidobacteriaceae</taxon>
        <taxon>Granulicella</taxon>
    </lineage>
</organism>
<reference evidence="2" key="1">
    <citation type="submission" date="2011-01" db="EMBL/GenBank/DDBJ databases">
        <title>Complete sequence of chromosome of Acidobacterium sp. MP5ACTX9.</title>
        <authorList>
            <consortium name="US DOE Joint Genome Institute"/>
            <person name="Lucas S."/>
            <person name="Copeland A."/>
            <person name="Lapidus A."/>
            <person name="Cheng J.-F."/>
            <person name="Goodwin L."/>
            <person name="Pitluck S."/>
            <person name="Teshima H."/>
            <person name="Detter J.C."/>
            <person name="Han C."/>
            <person name="Tapia R."/>
            <person name="Land M."/>
            <person name="Hauser L."/>
            <person name="Kyrpides N."/>
            <person name="Ivanova N."/>
            <person name="Ovchinnikova G."/>
            <person name="Pagani I."/>
            <person name="Rawat S.R."/>
            <person name="Mannisto M."/>
            <person name="Haggblom M.M."/>
            <person name="Woyke T."/>
        </authorList>
    </citation>
    <scope>NUCLEOTIDE SEQUENCE [LARGE SCALE GENOMIC DNA]</scope>
    <source>
        <strain evidence="2">MP5ACTX9</strain>
    </source>
</reference>
<keyword evidence="2" id="KW-1185">Reference proteome</keyword>